<gene>
    <name evidence="1" type="ORF">NIES4072_24270</name>
</gene>
<evidence type="ECO:0000313" key="2">
    <source>
        <dbReference type="Proteomes" id="UP000245124"/>
    </source>
</evidence>
<dbReference type="RefSeq" id="WP_109008708.1">
    <property type="nucleotide sequence ID" value="NZ_BDUD01000001.1"/>
</dbReference>
<accession>A0A2R5FJ34</accession>
<organism evidence="1 2">
    <name type="scientific">Nostoc commune NIES-4072</name>
    <dbReference type="NCBI Taxonomy" id="2005467"/>
    <lineage>
        <taxon>Bacteria</taxon>
        <taxon>Bacillati</taxon>
        <taxon>Cyanobacteriota</taxon>
        <taxon>Cyanophyceae</taxon>
        <taxon>Nostocales</taxon>
        <taxon>Nostocaceae</taxon>
        <taxon>Nostoc</taxon>
    </lineage>
</organism>
<comment type="caution">
    <text evidence="1">The sequence shown here is derived from an EMBL/GenBank/DDBJ whole genome shotgun (WGS) entry which is preliminary data.</text>
</comment>
<evidence type="ECO:0000313" key="1">
    <source>
        <dbReference type="EMBL" id="GBG18762.1"/>
    </source>
</evidence>
<protein>
    <recommendedName>
        <fullName evidence="3">Type I restriction enzyme R protein N-terminal domain-containing protein</fullName>
    </recommendedName>
</protein>
<evidence type="ECO:0008006" key="3">
    <source>
        <dbReference type="Google" id="ProtNLM"/>
    </source>
</evidence>
<dbReference type="EMBL" id="BDUD01000001">
    <property type="protein sequence ID" value="GBG18762.1"/>
    <property type="molecule type" value="Genomic_DNA"/>
</dbReference>
<keyword evidence="2" id="KW-1185">Reference proteome</keyword>
<dbReference type="Proteomes" id="UP000245124">
    <property type="component" value="Unassembled WGS sequence"/>
</dbReference>
<sequence length="206" mass="23907">MKLDPTQTYTFSKYFESGYYSEDLAQAFGYSSEYKVFQLPQYSGELDRLVELRERIEEALPYVELTTELARREVIISRIVLELIHYTKAKLRIEFSLRVNNQLQGTLDYLIRTSQPYQLLVIEAKQADLSRGFTQLVAEMIALDLWEDSPTLTEQAVLTGSVSTGSLWQFACLDRVNKHFTLGINSYRVVEDIEELMRILVKLLKD</sequence>
<dbReference type="AlphaFoldDB" id="A0A2R5FJ34"/>
<reference evidence="1 2" key="1">
    <citation type="submission" date="2017-06" db="EMBL/GenBank/DDBJ databases">
        <title>Genome sequencing of cyanobaciteial culture collection at National Institute for Environmental Studies (NIES).</title>
        <authorList>
            <person name="Hirose Y."/>
            <person name="Shimura Y."/>
            <person name="Fujisawa T."/>
            <person name="Nakamura Y."/>
            <person name="Kawachi M."/>
        </authorList>
    </citation>
    <scope>NUCLEOTIDE SEQUENCE [LARGE SCALE GENOMIC DNA]</scope>
    <source>
        <strain evidence="1 2">NIES-4072</strain>
    </source>
</reference>
<name>A0A2R5FJ34_NOSCO</name>
<dbReference type="OrthoDB" id="466093at2"/>
<proteinExistence type="predicted"/>